<organism evidence="4 5">
    <name type="scientific">Aspergillus leporis</name>
    <dbReference type="NCBI Taxonomy" id="41062"/>
    <lineage>
        <taxon>Eukaryota</taxon>
        <taxon>Fungi</taxon>
        <taxon>Dikarya</taxon>
        <taxon>Ascomycota</taxon>
        <taxon>Pezizomycotina</taxon>
        <taxon>Eurotiomycetes</taxon>
        <taxon>Eurotiomycetidae</taxon>
        <taxon>Eurotiales</taxon>
        <taxon>Aspergillaceae</taxon>
        <taxon>Aspergillus</taxon>
        <taxon>Aspergillus subgen. Circumdati</taxon>
    </lineage>
</organism>
<keyword evidence="5" id="KW-1185">Reference proteome</keyword>
<protein>
    <recommendedName>
        <fullName evidence="3">SNF2 N-terminal domain-containing protein</fullName>
    </recommendedName>
</protein>
<evidence type="ECO:0000256" key="2">
    <source>
        <dbReference type="ARBA" id="ARBA00022840"/>
    </source>
</evidence>
<dbReference type="OrthoDB" id="4507000at2759"/>
<dbReference type="AlphaFoldDB" id="A0A5N5XJC5"/>
<dbReference type="Gene3D" id="3.40.50.10810">
    <property type="entry name" value="Tandem AAA-ATPase domain"/>
    <property type="match status" value="1"/>
</dbReference>
<proteinExistence type="predicted"/>
<keyword evidence="1" id="KW-0547">Nucleotide-binding</keyword>
<accession>A0A5N5XJC5</accession>
<evidence type="ECO:0000256" key="1">
    <source>
        <dbReference type="ARBA" id="ARBA00022741"/>
    </source>
</evidence>
<dbReference type="GO" id="GO:0005524">
    <property type="term" value="F:ATP binding"/>
    <property type="evidence" value="ECO:0007669"/>
    <property type="project" value="InterPro"/>
</dbReference>
<evidence type="ECO:0000313" key="5">
    <source>
        <dbReference type="Proteomes" id="UP000326565"/>
    </source>
</evidence>
<keyword evidence="2" id="KW-0067">ATP-binding</keyword>
<reference evidence="4 5" key="1">
    <citation type="submission" date="2019-04" db="EMBL/GenBank/DDBJ databases">
        <title>Friends and foes A comparative genomics study of 23 Aspergillus species from section Flavi.</title>
        <authorList>
            <consortium name="DOE Joint Genome Institute"/>
            <person name="Kjaerbolling I."/>
            <person name="Vesth T."/>
            <person name="Frisvad J.C."/>
            <person name="Nybo J.L."/>
            <person name="Theobald S."/>
            <person name="Kildgaard S."/>
            <person name="Isbrandt T."/>
            <person name="Kuo A."/>
            <person name="Sato A."/>
            <person name="Lyhne E.K."/>
            <person name="Kogle M.E."/>
            <person name="Wiebenga A."/>
            <person name="Kun R.S."/>
            <person name="Lubbers R.J."/>
            <person name="Makela M.R."/>
            <person name="Barry K."/>
            <person name="Chovatia M."/>
            <person name="Clum A."/>
            <person name="Daum C."/>
            <person name="Haridas S."/>
            <person name="He G."/>
            <person name="LaButti K."/>
            <person name="Lipzen A."/>
            <person name="Mondo S."/>
            <person name="Riley R."/>
            <person name="Salamov A."/>
            <person name="Simmons B.A."/>
            <person name="Magnuson J.K."/>
            <person name="Henrissat B."/>
            <person name="Mortensen U.H."/>
            <person name="Larsen T.O."/>
            <person name="Devries R.P."/>
            <person name="Grigoriev I.V."/>
            <person name="Machida M."/>
            <person name="Baker S.E."/>
            <person name="Andersen M.R."/>
        </authorList>
    </citation>
    <scope>NUCLEOTIDE SEQUENCE [LARGE SCALE GENOMIC DNA]</scope>
    <source>
        <strain evidence="4 5">CBS 151.66</strain>
    </source>
</reference>
<dbReference type="EMBL" id="ML732149">
    <property type="protein sequence ID" value="KAB8079602.1"/>
    <property type="molecule type" value="Genomic_DNA"/>
</dbReference>
<feature type="domain" description="SNF2 N-terminal" evidence="3">
    <location>
        <begin position="19"/>
        <end position="63"/>
    </location>
</feature>
<dbReference type="Pfam" id="PF00176">
    <property type="entry name" value="SNF2-rel_dom"/>
    <property type="match status" value="1"/>
</dbReference>
<dbReference type="InterPro" id="IPR038718">
    <property type="entry name" value="SNF2-like_sf"/>
</dbReference>
<dbReference type="InterPro" id="IPR000330">
    <property type="entry name" value="SNF2_N"/>
</dbReference>
<evidence type="ECO:0000259" key="3">
    <source>
        <dbReference type="Pfam" id="PF00176"/>
    </source>
</evidence>
<dbReference type="Proteomes" id="UP000326565">
    <property type="component" value="Unassembled WGS sequence"/>
</dbReference>
<evidence type="ECO:0000313" key="4">
    <source>
        <dbReference type="EMBL" id="KAB8079602.1"/>
    </source>
</evidence>
<sequence length="101" mass="11380">MGALPEGVPSLKHVQTISTRFQQSVSTWKAKYRWCLTATPIMNRVIDLCGLLAAPRQQDILEYHGFHALSGTYDTLFARNLSGDIQRVAKKDFFAVVQEPE</sequence>
<name>A0A5N5XJC5_9EURO</name>
<gene>
    <name evidence="4" type="ORF">BDV29DRAFT_164036</name>
</gene>